<dbReference type="EC" id="3.4.19.12" evidence="3"/>
<feature type="compositionally biased region" description="Polar residues" evidence="8">
    <location>
        <begin position="1304"/>
        <end position="1327"/>
    </location>
</feature>
<evidence type="ECO:0000256" key="8">
    <source>
        <dbReference type="SAM" id="MobiDB-lite"/>
    </source>
</evidence>
<dbReference type="GO" id="GO:0004843">
    <property type="term" value="F:cysteine-type deubiquitinase activity"/>
    <property type="evidence" value="ECO:0007669"/>
    <property type="project" value="UniProtKB-EC"/>
</dbReference>
<feature type="compositionally biased region" description="Low complexity" evidence="8">
    <location>
        <begin position="55"/>
        <end position="65"/>
    </location>
</feature>
<feature type="compositionally biased region" description="Basic and acidic residues" evidence="8">
    <location>
        <begin position="1200"/>
        <end position="1214"/>
    </location>
</feature>
<dbReference type="InterPro" id="IPR028889">
    <property type="entry name" value="USP"/>
</dbReference>
<feature type="region of interest" description="Disordered" evidence="8">
    <location>
        <begin position="1200"/>
        <end position="1327"/>
    </location>
</feature>
<feature type="compositionally biased region" description="Acidic residues" evidence="8">
    <location>
        <begin position="1215"/>
        <end position="1224"/>
    </location>
</feature>
<dbReference type="HOGENOM" id="CLU_001060_7_1_1"/>
<reference evidence="11 12" key="1">
    <citation type="journal article" date="2012" name="Eukaryot. Cell">
        <title>Draft genome sequence of Wickerhamomyces ciferrii NRRL Y-1031 F-60-10.</title>
        <authorList>
            <person name="Schneider J."/>
            <person name="Andrea H."/>
            <person name="Blom J."/>
            <person name="Jaenicke S."/>
            <person name="Ruckert C."/>
            <person name="Schorsch C."/>
            <person name="Szczepanowski R."/>
            <person name="Farwick M."/>
            <person name="Goesmann A."/>
            <person name="Puhler A."/>
            <person name="Schaffer S."/>
            <person name="Tauch A."/>
            <person name="Kohler T."/>
            <person name="Brinkrolf K."/>
        </authorList>
    </citation>
    <scope>NUCLEOTIDE SEQUENCE [LARGE SCALE GENOMIC DNA]</scope>
    <source>
        <strain evidence="12">ATCC 14091 / BCRC 22168 / CBS 111 / JCM 3599 / NBRC 0793 / NRRL Y-1031 F-60-10</strain>
    </source>
</reference>
<evidence type="ECO:0000256" key="6">
    <source>
        <dbReference type="ARBA" id="ARBA00022801"/>
    </source>
</evidence>
<evidence type="ECO:0000313" key="12">
    <source>
        <dbReference type="Proteomes" id="UP000009328"/>
    </source>
</evidence>
<feature type="compositionally biased region" description="Polar residues" evidence="8">
    <location>
        <begin position="1276"/>
        <end position="1297"/>
    </location>
</feature>
<evidence type="ECO:0000256" key="4">
    <source>
        <dbReference type="ARBA" id="ARBA00022670"/>
    </source>
</evidence>
<feature type="domain" description="DUSP" evidence="10">
    <location>
        <begin position="105"/>
        <end position="208"/>
    </location>
</feature>
<dbReference type="eggNOG" id="KOG1870">
    <property type="taxonomic scope" value="Eukaryota"/>
</dbReference>
<evidence type="ECO:0000313" key="11">
    <source>
        <dbReference type="EMBL" id="CCH42352.1"/>
    </source>
</evidence>
<feature type="domain" description="USP" evidence="9">
    <location>
        <begin position="371"/>
        <end position="1171"/>
    </location>
</feature>
<proteinExistence type="inferred from homology"/>
<dbReference type="CDD" id="cd02674">
    <property type="entry name" value="Peptidase_C19R"/>
    <property type="match status" value="1"/>
</dbReference>
<dbReference type="FunCoup" id="K0KJP2">
    <property type="interactions" value="876"/>
</dbReference>
<dbReference type="InterPro" id="IPR038765">
    <property type="entry name" value="Papain-like_cys_pep_sf"/>
</dbReference>
<feature type="compositionally biased region" description="Basic residues" evidence="8">
    <location>
        <begin position="1262"/>
        <end position="1273"/>
    </location>
</feature>
<evidence type="ECO:0000256" key="1">
    <source>
        <dbReference type="ARBA" id="ARBA00000707"/>
    </source>
</evidence>
<sequence>MTLEKSSLNSENYGHIEQEQHFEGAAVGEIQDYKLEDIMTPKESEVNPFDVEHGAASATNSNNNNHEGLNLDDDVDNDHNDGAVEVQDQQEKVDDDVNGVNSQLPSIEEQRSIITGLLQKQSDLTEGSELRAINETWFEAFQNNEFKDQQDALKQLSPINTSHIIDKNGIFADPQSYPYIAISVEIFDTLVSWYSLAEGSKPVVTYAIEVGNQLMPEFSKPYFQLHHLVVDTQTNSTGHSFSLNLSHTPIPSFTLSVLNSCYDLVQKCIELLNQHVNPAYHQLSDPRDVKYKVWVVSGDNLKNYEIPLSKFENLAQRVLIKKEHHQTLLKSTQLRNAHLVIEKKITSPGTKSYWPSDFNIHFPATPSNGCIGLTNLGNSCYMNSALQCLVHIPELTQYFLFDCFENELNPDNPLGFNGDIAKSFGRLIHLLFDKKSFRNSAIAPRDFKNIIGRYNSMFHGYLQQDSQEFFAYLLDGLHEDLNRIINKPATEKPELNSKNATIEEVQTLAEQSWVQHKLRNDSVIIDLFVGLYKSTLVCPDCSKVSITFDPFSDLTLPLPTETFWSFKILLFLDKGPMKSFEVELPKGASYNKLKQYVAEKLSLNVNYLAAMDIFNGQFYMNFEDPVSKSGYLPVSELFSENDCIIFYEIPHEKDDLIVPVVNTKTASNSNIPSCFAYPFFITLKPEETKSFGTIRRKLEERYEQLSSYKYFTKVRENQNNKSFTIHDFPLLSQSSGSAASEQSNNEDEGYQSDVSLANPEISGDYAFKVKVHDASKVKIRQRRTIHSLGNNSSLTTSENQDVIYAPNLNNDFTNLPDLLDFVPEPKRSYYTYGHKLDIDNSTNSDISIDTPISSSNGTKVDSSSSNLGFIEANIPEASKNGEINQISSNDDEETTPEVDMALDIASGNNDDNSEPGLSPLFDTKNSSEEDGNLVPISETLGSVQAVTESSASTRSSSDESLIKHGRTALVCEWTSDSYDTFFSGLDDECEGGTNLWENLEAISNEEVEVAKKRRIDTKNESISLDSCLKTFSKPEVLGEEDLWYCSDCKEHRQASKQISIWSTPDILTIHLKRFTSQRSFSDKISKVVNFPIEGFDVSPYISSPVNSNEETIYDLFAVDNHWGGISGGHYTSKVKNFVDNQWYNYNDSHVSPTSVEDLISAEAYLLFYRRRSSNNLGSAQLSEAIEKGREEYEEYERDELRLRQEFYEDNRDSSSDEDEDEEEHEQEHEQEQDLEDVTSSEEEEVSSIHVGSDIEDDESATRRKQRVLGRGKRSLLNDNYVQSDIDTSAIGSPNSVISDDPMSEYSTSLNVPTSVIGSSVNSPRPGT</sequence>
<keyword evidence="4" id="KW-0645">Protease</keyword>
<dbReference type="PROSITE" id="PS51283">
    <property type="entry name" value="DUSP"/>
    <property type="match status" value="1"/>
</dbReference>
<keyword evidence="6 11" id="KW-0378">Hydrolase</keyword>
<organism evidence="11 12">
    <name type="scientific">Wickerhamomyces ciferrii (strain ATCC 14091 / BCRC 22168 / CBS 111 / JCM 3599 / NBRC 0793 / NRRL Y-1031 F-60-10)</name>
    <name type="common">Yeast</name>
    <name type="synonym">Pichia ciferrii</name>
    <dbReference type="NCBI Taxonomy" id="1206466"/>
    <lineage>
        <taxon>Eukaryota</taxon>
        <taxon>Fungi</taxon>
        <taxon>Dikarya</taxon>
        <taxon>Ascomycota</taxon>
        <taxon>Saccharomycotina</taxon>
        <taxon>Saccharomycetes</taxon>
        <taxon>Phaffomycetales</taxon>
        <taxon>Wickerhamomycetaceae</taxon>
        <taxon>Wickerhamomyces</taxon>
    </lineage>
</organism>
<accession>K0KJP2</accession>
<evidence type="ECO:0000256" key="7">
    <source>
        <dbReference type="ARBA" id="ARBA00022807"/>
    </source>
</evidence>
<dbReference type="EMBL" id="CAIF01000040">
    <property type="protein sequence ID" value="CCH42352.1"/>
    <property type="molecule type" value="Genomic_DNA"/>
</dbReference>
<dbReference type="PANTHER" id="PTHR21646:SF24">
    <property type="entry name" value="UBIQUITIN CARBOXYL-TERMINAL HYDROLASE"/>
    <property type="match status" value="1"/>
</dbReference>
<comment type="caution">
    <text evidence="11">The sequence shown here is derived from an EMBL/GenBank/DDBJ whole genome shotgun (WGS) entry which is preliminary data.</text>
</comment>
<dbReference type="InterPro" id="IPR050185">
    <property type="entry name" value="Ub_carboxyl-term_hydrolase"/>
</dbReference>
<evidence type="ECO:0000259" key="10">
    <source>
        <dbReference type="PROSITE" id="PS51283"/>
    </source>
</evidence>
<dbReference type="GO" id="GO:0016579">
    <property type="term" value="P:protein deubiquitination"/>
    <property type="evidence" value="ECO:0007669"/>
    <property type="project" value="InterPro"/>
</dbReference>
<dbReference type="Pfam" id="PF00443">
    <property type="entry name" value="UCH"/>
    <property type="match status" value="1"/>
</dbReference>
<keyword evidence="7" id="KW-0788">Thiol protease</keyword>
<dbReference type="InParanoid" id="K0KJP2"/>
<dbReference type="SUPFAM" id="SSF143791">
    <property type="entry name" value="DUSP-like"/>
    <property type="match status" value="1"/>
</dbReference>
<name>K0KJP2_WICCF</name>
<dbReference type="InterPro" id="IPR018200">
    <property type="entry name" value="USP_CS"/>
</dbReference>
<keyword evidence="12" id="KW-1185">Reference proteome</keyword>
<keyword evidence="5" id="KW-0833">Ubl conjugation pathway</keyword>
<evidence type="ECO:0000256" key="3">
    <source>
        <dbReference type="ARBA" id="ARBA00012759"/>
    </source>
</evidence>
<dbReference type="InterPro" id="IPR001394">
    <property type="entry name" value="Peptidase_C19_UCH"/>
</dbReference>
<dbReference type="InterPro" id="IPR006615">
    <property type="entry name" value="Pept_C19_DUSP"/>
</dbReference>
<dbReference type="STRING" id="1206466.K0KJP2"/>
<dbReference type="PROSITE" id="PS00972">
    <property type="entry name" value="USP_1"/>
    <property type="match status" value="1"/>
</dbReference>
<dbReference type="Proteomes" id="UP000009328">
    <property type="component" value="Unassembled WGS sequence"/>
</dbReference>
<dbReference type="InterPro" id="IPR035927">
    <property type="entry name" value="DUSP-like_sf"/>
</dbReference>
<evidence type="ECO:0000256" key="2">
    <source>
        <dbReference type="ARBA" id="ARBA00009085"/>
    </source>
</evidence>
<dbReference type="PROSITE" id="PS00973">
    <property type="entry name" value="USP_2"/>
    <property type="match status" value="1"/>
</dbReference>
<evidence type="ECO:0000256" key="5">
    <source>
        <dbReference type="ARBA" id="ARBA00022786"/>
    </source>
</evidence>
<dbReference type="SUPFAM" id="SSF54001">
    <property type="entry name" value="Cysteine proteinases"/>
    <property type="match status" value="1"/>
</dbReference>
<dbReference type="Gene3D" id="3.30.2230.10">
    <property type="entry name" value="DUSP-like"/>
    <property type="match status" value="1"/>
</dbReference>
<feature type="compositionally biased region" description="Acidic residues" evidence="8">
    <location>
        <begin position="1232"/>
        <end position="1245"/>
    </location>
</feature>
<dbReference type="GO" id="GO:0006508">
    <property type="term" value="P:proteolysis"/>
    <property type="evidence" value="ECO:0007669"/>
    <property type="project" value="UniProtKB-KW"/>
</dbReference>
<protein>
    <recommendedName>
        <fullName evidence="3">ubiquitinyl hydrolase 1</fullName>
        <ecNumber evidence="3">3.4.19.12</ecNumber>
    </recommendedName>
</protein>
<dbReference type="PROSITE" id="PS50235">
    <property type="entry name" value="USP_3"/>
    <property type="match status" value="1"/>
</dbReference>
<dbReference type="PANTHER" id="PTHR21646">
    <property type="entry name" value="UBIQUITIN CARBOXYL-TERMINAL HYDROLASE"/>
    <property type="match status" value="1"/>
</dbReference>
<gene>
    <name evidence="11" type="ORF">BN7_1896</name>
</gene>
<comment type="similarity">
    <text evidence="2">Belongs to the peptidase C19 family.</text>
</comment>
<evidence type="ECO:0000259" key="9">
    <source>
        <dbReference type="PROSITE" id="PS50235"/>
    </source>
</evidence>
<dbReference type="Gene3D" id="3.90.70.10">
    <property type="entry name" value="Cysteine proteinases"/>
    <property type="match status" value="2"/>
</dbReference>
<comment type="catalytic activity">
    <reaction evidence="1">
        <text>Thiol-dependent hydrolysis of ester, thioester, amide, peptide and isopeptide bonds formed by the C-terminal Gly of ubiquitin (a 76-residue protein attached to proteins as an intracellular targeting signal).</text>
        <dbReference type="EC" id="3.4.19.12"/>
    </reaction>
</comment>
<feature type="region of interest" description="Disordered" evidence="8">
    <location>
        <begin position="54"/>
        <end position="101"/>
    </location>
</feature>
<feature type="region of interest" description="Disordered" evidence="8">
    <location>
        <begin position="903"/>
        <end position="930"/>
    </location>
</feature>